<feature type="transmembrane region" description="Helical" evidence="1">
    <location>
        <begin position="429"/>
        <end position="450"/>
    </location>
</feature>
<protein>
    <recommendedName>
        <fullName evidence="5">ABC3 transporter permease protein domain-containing protein</fullName>
    </recommendedName>
</protein>
<keyword evidence="1" id="KW-0472">Membrane</keyword>
<feature type="transmembrane region" description="Helical" evidence="1">
    <location>
        <begin position="402"/>
        <end position="423"/>
    </location>
</feature>
<feature type="signal peptide" evidence="2">
    <location>
        <begin position="1"/>
        <end position="31"/>
    </location>
</feature>
<gene>
    <name evidence="3" type="ORF">KGQ19_36155</name>
</gene>
<dbReference type="RefSeq" id="WP_212017751.1">
    <property type="nucleotide sequence ID" value="NZ_JAAFYZ010000181.1"/>
</dbReference>
<keyword evidence="2" id="KW-0732">Signal</keyword>
<keyword evidence="1" id="KW-0812">Transmembrane</keyword>
<keyword evidence="1" id="KW-1133">Transmembrane helix</keyword>
<feature type="transmembrane region" description="Helical" evidence="1">
    <location>
        <begin position="348"/>
        <end position="369"/>
    </location>
</feature>
<feature type="chain" id="PRO_5045876389" description="ABC3 transporter permease protein domain-containing protein" evidence="2">
    <location>
        <begin position="32"/>
        <end position="935"/>
    </location>
</feature>
<dbReference type="EMBL" id="JAAFYZ010000181">
    <property type="protein sequence ID" value="MBS2552304.1"/>
    <property type="molecule type" value="Genomic_DNA"/>
</dbReference>
<evidence type="ECO:0008006" key="5">
    <source>
        <dbReference type="Google" id="ProtNLM"/>
    </source>
</evidence>
<organism evidence="3 4">
    <name type="scientific">Catenulispora pinistramenti</name>
    <dbReference type="NCBI Taxonomy" id="2705254"/>
    <lineage>
        <taxon>Bacteria</taxon>
        <taxon>Bacillati</taxon>
        <taxon>Actinomycetota</taxon>
        <taxon>Actinomycetes</taxon>
        <taxon>Catenulisporales</taxon>
        <taxon>Catenulisporaceae</taxon>
        <taxon>Catenulispora</taxon>
    </lineage>
</organism>
<feature type="transmembrane region" description="Helical" evidence="1">
    <location>
        <begin position="866"/>
        <end position="885"/>
    </location>
</feature>
<dbReference type="Proteomes" id="UP000730482">
    <property type="component" value="Unassembled WGS sequence"/>
</dbReference>
<evidence type="ECO:0000256" key="2">
    <source>
        <dbReference type="SAM" id="SignalP"/>
    </source>
</evidence>
<proteinExistence type="predicted"/>
<comment type="caution">
    <text evidence="3">The sequence shown here is derived from an EMBL/GenBank/DDBJ whole genome shotgun (WGS) entry which is preliminary data.</text>
</comment>
<name>A0ABS5L227_9ACTN</name>
<keyword evidence="4" id="KW-1185">Reference proteome</keyword>
<feature type="transmembrane region" description="Helical" evidence="1">
    <location>
        <begin position="897"/>
        <end position="919"/>
    </location>
</feature>
<accession>A0ABS5L227</accession>
<sequence>MRRLRWWAETTRVRGALVLLAVFGAATAATAAAVPYQISRSDRAIVNDSVGGASSLDRDITLVAPSTDQYSNDFMKSVASQSRAAMPRQLSGLFSATDISVVSSGEFPIMEADGPFKGPDNMFVHLRAAAVLGYESHVRFVAGTAPSAPSHVNFTRGDPPTATVTGSAAISKAAADALGLHAGSVVTTVGSFGGGHEVIRYTITGIYVAENSSDDVFWRYANHAQGLGLGSICGSDLPDVGYVADPTCGQPPAVWRFDLLVPSVADVDAMGVIPGTGQNNTAIEYVIDPSRVQVSGLAVLQDAVHRLVVGGSGLSLRDPGGHAFPLAAKTRLDVLAGHALTVERQARVLDYVVLGAALAGALAAFFLMVRTVVTRRSAEIVLCKARGAGPARLASRFAAQSGAVVAGSSVAGVLIATVAGVAAGGTFRAWTGAVLLTLAGSGAVSLRVLAHDDRPGPARRDPSEADATARIPRLVRDIAVPLGAAAAVGIMRTRGARNGSGSFDWLAVAAPALLAFAAALVVVRAVPVLWSVPVSLARRGRGTLTFVATALAGRRVRVLAAPLAGLVVATAAATFAARLDSSVTQGVRDDALYAVGAGARVEAVPDPSTIVLNSGARVSLPDGFAARAAALPGAGQVMSAFVGAAGISGASAAPANVGVLVADSGALRALTDRAARESGGRSGRVPAYWPMTPSRPGTVTALVSPGLAGLVGTHATVALPTEDVEVDFVAAADLPTGSVIGGEYGPGYVVLPSDQMGAKAVRPNALWVTGHPDISALRALPGVQPYFLLASYPQVRAAGYADGRTAAAHAVLRMAELLSVGFALLCLVQTMAGTRSAARDSALLLRIYGLSETGGRLLGPAVTLPLLVLAAAGGLAMGTALAPLLGAQVPGTPSDGWLVPVVGAAVLCTVGGTALEAALRRRERVSVRLRAAEFE</sequence>
<evidence type="ECO:0000256" key="1">
    <source>
        <dbReference type="SAM" id="Phobius"/>
    </source>
</evidence>
<evidence type="ECO:0000313" key="3">
    <source>
        <dbReference type="EMBL" id="MBS2552304.1"/>
    </source>
</evidence>
<evidence type="ECO:0000313" key="4">
    <source>
        <dbReference type="Proteomes" id="UP000730482"/>
    </source>
</evidence>
<reference evidence="3 4" key="1">
    <citation type="submission" date="2020-02" db="EMBL/GenBank/DDBJ databases">
        <title>Acidophilic actinobacteria isolated from forest soil.</title>
        <authorList>
            <person name="Golinska P."/>
        </authorList>
    </citation>
    <scope>NUCLEOTIDE SEQUENCE [LARGE SCALE GENOMIC DNA]</scope>
    <source>
        <strain evidence="3 4">NL8</strain>
    </source>
</reference>
<feature type="transmembrane region" description="Helical" evidence="1">
    <location>
        <begin position="559"/>
        <end position="579"/>
    </location>
</feature>
<feature type="transmembrane region" description="Helical" evidence="1">
    <location>
        <begin position="503"/>
        <end position="526"/>
    </location>
</feature>